<name>A0A5J9WSE2_9POAL</name>
<keyword evidence="3" id="KW-1185">Reference proteome</keyword>
<proteinExistence type="predicted"/>
<protein>
    <submittedName>
        <fullName evidence="2">Uncharacterized protein</fullName>
    </submittedName>
</protein>
<feature type="region of interest" description="Disordered" evidence="1">
    <location>
        <begin position="1"/>
        <end position="52"/>
    </location>
</feature>
<dbReference type="EMBL" id="RWGY01000002">
    <property type="protein sequence ID" value="TVU51073.1"/>
    <property type="molecule type" value="Genomic_DNA"/>
</dbReference>
<gene>
    <name evidence="2" type="ORF">EJB05_02478</name>
</gene>
<feature type="non-terminal residue" evidence="2">
    <location>
        <position position="1"/>
    </location>
</feature>
<reference evidence="2 3" key="1">
    <citation type="journal article" date="2019" name="Sci. Rep.">
        <title>A high-quality genome of Eragrostis curvula grass provides insights into Poaceae evolution and supports new strategies to enhance forage quality.</title>
        <authorList>
            <person name="Carballo J."/>
            <person name="Santos B.A.C.M."/>
            <person name="Zappacosta D."/>
            <person name="Garbus I."/>
            <person name="Selva J.P."/>
            <person name="Gallo C.A."/>
            <person name="Diaz A."/>
            <person name="Albertini E."/>
            <person name="Caccamo M."/>
            <person name="Echenique V."/>
        </authorList>
    </citation>
    <scope>NUCLEOTIDE SEQUENCE [LARGE SCALE GENOMIC DNA]</scope>
    <source>
        <strain evidence="3">cv. Victoria</strain>
        <tissue evidence="2">Leaf</tissue>
    </source>
</reference>
<evidence type="ECO:0000313" key="2">
    <source>
        <dbReference type="EMBL" id="TVU51073.1"/>
    </source>
</evidence>
<comment type="caution">
    <text evidence="2">The sequence shown here is derived from an EMBL/GenBank/DDBJ whole genome shotgun (WGS) entry which is preliminary data.</text>
</comment>
<dbReference type="Gramene" id="TVU51073">
    <property type="protein sequence ID" value="TVU51073"/>
    <property type="gene ID" value="EJB05_02478"/>
</dbReference>
<accession>A0A5J9WSE2</accession>
<evidence type="ECO:0000256" key="1">
    <source>
        <dbReference type="SAM" id="MobiDB-lite"/>
    </source>
</evidence>
<sequence>MVAAAFPGPRTPDPVGLRPDLASPRLDPRRRRSGRSVGGRWPTGRRSEEADVDAVGEAATAARGREAAAAVDAVSEAAVARGREVATAVRSGREAAALVQGDAAAALRAPTSKIAAVCAGASLVFGGAGGLSAYRSAVPWGRWRIGGGRMVATAIRDISVVVLVRW</sequence>
<organism evidence="2 3">
    <name type="scientific">Eragrostis curvula</name>
    <name type="common">weeping love grass</name>
    <dbReference type="NCBI Taxonomy" id="38414"/>
    <lineage>
        <taxon>Eukaryota</taxon>
        <taxon>Viridiplantae</taxon>
        <taxon>Streptophyta</taxon>
        <taxon>Embryophyta</taxon>
        <taxon>Tracheophyta</taxon>
        <taxon>Spermatophyta</taxon>
        <taxon>Magnoliopsida</taxon>
        <taxon>Liliopsida</taxon>
        <taxon>Poales</taxon>
        <taxon>Poaceae</taxon>
        <taxon>PACMAD clade</taxon>
        <taxon>Chloridoideae</taxon>
        <taxon>Eragrostideae</taxon>
        <taxon>Eragrostidinae</taxon>
        <taxon>Eragrostis</taxon>
    </lineage>
</organism>
<dbReference type="Proteomes" id="UP000324897">
    <property type="component" value="Chromosome 6"/>
</dbReference>
<dbReference type="AlphaFoldDB" id="A0A5J9WSE2"/>
<evidence type="ECO:0000313" key="3">
    <source>
        <dbReference type="Proteomes" id="UP000324897"/>
    </source>
</evidence>